<evidence type="ECO:0000259" key="7">
    <source>
        <dbReference type="PROSITE" id="PS50929"/>
    </source>
</evidence>
<feature type="transmembrane region" description="Helical" evidence="6">
    <location>
        <begin position="323"/>
        <end position="343"/>
    </location>
</feature>
<dbReference type="GO" id="GO:0090374">
    <property type="term" value="P:oligopeptide export from mitochondrion"/>
    <property type="evidence" value="ECO:0007669"/>
    <property type="project" value="TreeGrafter"/>
</dbReference>
<dbReference type="GO" id="GO:0016887">
    <property type="term" value="F:ATP hydrolysis activity"/>
    <property type="evidence" value="ECO:0007669"/>
    <property type="project" value="InterPro"/>
</dbReference>
<dbReference type="GO" id="GO:0005743">
    <property type="term" value="C:mitochondrial inner membrane"/>
    <property type="evidence" value="ECO:0007669"/>
    <property type="project" value="TreeGrafter"/>
</dbReference>
<dbReference type="SUPFAM" id="SSF90123">
    <property type="entry name" value="ABC transporter transmembrane region"/>
    <property type="match status" value="1"/>
</dbReference>
<dbReference type="GO" id="GO:0015421">
    <property type="term" value="F:ABC-type oligopeptide transporter activity"/>
    <property type="evidence" value="ECO:0007669"/>
    <property type="project" value="TreeGrafter"/>
</dbReference>
<evidence type="ECO:0000313" key="9">
    <source>
        <dbReference type="Proteomes" id="UP001157418"/>
    </source>
</evidence>
<dbReference type="PANTHER" id="PTHR43394">
    <property type="entry name" value="ATP-DEPENDENT PERMEASE MDL1, MITOCHONDRIAL"/>
    <property type="match status" value="1"/>
</dbReference>
<dbReference type="InterPro" id="IPR027417">
    <property type="entry name" value="P-loop_NTPase"/>
</dbReference>
<evidence type="ECO:0000256" key="4">
    <source>
        <dbReference type="ARBA" id="ARBA00023136"/>
    </source>
</evidence>
<dbReference type="PANTHER" id="PTHR43394:SF7">
    <property type="entry name" value="ABC TRANSPORTER B FAMILY MEMBER 28"/>
    <property type="match status" value="1"/>
</dbReference>
<dbReference type="Pfam" id="PF00664">
    <property type="entry name" value="ABC_membrane"/>
    <property type="match status" value="1"/>
</dbReference>
<dbReference type="Gene3D" id="3.40.50.300">
    <property type="entry name" value="P-loop containing nucleotide triphosphate hydrolases"/>
    <property type="match status" value="1"/>
</dbReference>
<feature type="domain" description="ABC transmembrane type-1" evidence="7">
    <location>
        <begin position="135"/>
        <end position="351"/>
    </location>
</feature>
<dbReference type="InterPro" id="IPR003439">
    <property type="entry name" value="ABC_transporter-like_ATP-bd"/>
</dbReference>
<dbReference type="InterPro" id="IPR039421">
    <property type="entry name" value="Type_1_exporter"/>
</dbReference>
<evidence type="ECO:0000256" key="2">
    <source>
        <dbReference type="ARBA" id="ARBA00022692"/>
    </source>
</evidence>
<dbReference type="InterPro" id="IPR036640">
    <property type="entry name" value="ABC1_TM_sf"/>
</dbReference>
<organism evidence="8 9">
    <name type="scientific">Lactuca virosa</name>
    <dbReference type="NCBI Taxonomy" id="75947"/>
    <lineage>
        <taxon>Eukaryota</taxon>
        <taxon>Viridiplantae</taxon>
        <taxon>Streptophyta</taxon>
        <taxon>Embryophyta</taxon>
        <taxon>Tracheophyta</taxon>
        <taxon>Spermatophyta</taxon>
        <taxon>Magnoliopsida</taxon>
        <taxon>eudicotyledons</taxon>
        <taxon>Gunneridae</taxon>
        <taxon>Pentapetalae</taxon>
        <taxon>asterids</taxon>
        <taxon>campanulids</taxon>
        <taxon>Asterales</taxon>
        <taxon>Asteraceae</taxon>
        <taxon>Cichorioideae</taxon>
        <taxon>Cichorieae</taxon>
        <taxon>Lactucinae</taxon>
        <taxon>Lactuca</taxon>
    </lineage>
</organism>
<evidence type="ECO:0000256" key="1">
    <source>
        <dbReference type="ARBA" id="ARBA00004141"/>
    </source>
</evidence>
<keyword evidence="4 6" id="KW-0472">Membrane</keyword>
<proteinExistence type="predicted"/>
<keyword evidence="9" id="KW-1185">Reference proteome</keyword>
<feature type="region of interest" description="Disordered" evidence="5">
    <location>
        <begin position="27"/>
        <end position="47"/>
    </location>
</feature>
<dbReference type="EMBL" id="CAKMRJ010005523">
    <property type="protein sequence ID" value="CAH1445605.1"/>
    <property type="molecule type" value="Genomic_DNA"/>
</dbReference>
<evidence type="ECO:0000256" key="6">
    <source>
        <dbReference type="SAM" id="Phobius"/>
    </source>
</evidence>
<dbReference type="GO" id="GO:0005524">
    <property type="term" value="F:ATP binding"/>
    <property type="evidence" value="ECO:0007669"/>
    <property type="project" value="InterPro"/>
</dbReference>
<dbReference type="InterPro" id="IPR011527">
    <property type="entry name" value="ABC1_TM_dom"/>
</dbReference>
<evidence type="ECO:0000256" key="3">
    <source>
        <dbReference type="ARBA" id="ARBA00022989"/>
    </source>
</evidence>
<protein>
    <recommendedName>
        <fullName evidence="7">ABC transmembrane type-1 domain-containing protein</fullName>
    </recommendedName>
</protein>
<dbReference type="PROSITE" id="PS50929">
    <property type="entry name" value="ABC_TM1F"/>
    <property type="match status" value="1"/>
</dbReference>
<sequence>MTSLSLLLPLHPPLHNHRRQLLFLRGQRRPTSSLPPPRQQQLRLTPTRNKSSLITAAGYITGPASDAIVAAEDPKVEESDSSPEPVQRFNAISLGLLLRLLSRHKLRVAASIVSLVCCTTCTLSMPILSGKFFEVMSSLRAQIFGSVLIHKVEFFDRYKVGELTALLTSDLGSFKNIVSENISRDRGFRALTEVVGTMCLLFVLAPQLAPILGVLMLAVSTLVAVYKRSTVKVFKAYGLTQASIADCITETFSAIRTVRSFGGEKRQMSMFGNQVLSYQRSGIKLGVFKSINESITRVAVYVSLMALYILGGNKVKAGEMSVGTVASFIGYTFTLTFAVQGLVNTIGDLRGAFAATERINSILSTSEIDQALAYGLQKDIKQEKEGINNMFFINDNKRGSQNTRYMSSLTSGNSVRVLAQSGDICLEDVHFSYPLRPDVEVLNGLDLNLKCGSVTALVGSSGAGKSTIVQLLARFYEPTQGRISVGGEDLRTFDKSEWARVVSIVNQEPVLFSVSVGENIAYGLPDENVSRDDVIAAAKAANAHDFIISLPEVSISPH</sequence>
<reference evidence="8 9" key="1">
    <citation type="submission" date="2022-01" db="EMBL/GenBank/DDBJ databases">
        <authorList>
            <person name="Xiong W."/>
            <person name="Schranz E."/>
        </authorList>
    </citation>
    <scope>NUCLEOTIDE SEQUENCE [LARGE SCALE GENOMIC DNA]</scope>
</reference>
<gene>
    <name evidence="8" type="ORF">LVIROSA_LOCUS31360</name>
</gene>
<comment type="subcellular location">
    <subcellularLocation>
        <location evidence="1">Membrane</location>
        <topology evidence="1">Multi-pass membrane protein</topology>
    </subcellularLocation>
</comment>
<dbReference type="AlphaFoldDB" id="A0AAU9P7M3"/>
<dbReference type="Pfam" id="PF00005">
    <property type="entry name" value="ABC_tran"/>
    <property type="match status" value="1"/>
</dbReference>
<dbReference type="Gene3D" id="1.20.1560.10">
    <property type="entry name" value="ABC transporter type 1, transmembrane domain"/>
    <property type="match status" value="1"/>
</dbReference>
<evidence type="ECO:0000256" key="5">
    <source>
        <dbReference type="SAM" id="MobiDB-lite"/>
    </source>
</evidence>
<dbReference type="SUPFAM" id="SSF52540">
    <property type="entry name" value="P-loop containing nucleoside triphosphate hydrolases"/>
    <property type="match status" value="1"/>
</dbReference>
<accession>A0AAU9P7M3</accession>
<comment type="caution">
    <text evidence="8">The sequence shown here is derived from an EMBL/GenBank/DDBJ whole genome shotgun (WGS) entry which is preliminary data.</text>
</comment>
<keyword evidence="3 6" id="KW-1133">Transmembrane helix</keyword>
<evidence type="ECO:0000313" key="8">
    <source>
        <dbReference type="EMBL" id="CAH1445605.1"/>
    </source>
</evidence>
<dbReference type="Proteomes" id="UP001157418">
    <property type="component" value="Unassembled WGS sequence"/>
</dbReference>
<name>A0AAU9P7M3_9ASTR</name>
<feature type="transmembrane region" description="Helical" evidence="6">
    <location>
        <begin position="208"/>
        <end position="226"/>
    </location>
</feature>
<keyword evidence="2 6" id="KW-0812">Transmembrane</keyword>